<evidence type="ECO:0000256" key="11">
    <source>
        <dbReference type="SAM" id="Phobius"/>
    </source>
</evidence>
<name>A0AAE1YTQ5_9LAMI</name>
<evidence type="ECO:0000256" key="3">
    <source>
        <dbReference type="ARBA" id="ARBA00022821"/>
    </source>
</evidence>
<evidence type="ECO:0000313" key="13">
    <source>
        <dbReference type="EMBL" id="KAK4436330.1"/>
    </source>
</evidence>
<dbReference type="PANTHER" id="PTHR31839:SF2">
    <property type="entry name" value="DEHYDRATION-RESPONSIVE ELEMENT-BINDING PROTEIN 1D"/>
    <property type="match status" value="1"/>
</dbReference>
<keyword evidence="6" id="KW-0010">Activator</keyword>
<protein>
    <submittedName>
        <fullName evidence="13">Dehydration-responsive element-binding protein 1D</fullName>
    </submittedName>
</protein>
<reference evidence="13" key="1">
    <citation type="submission" date="2020-06" db="EMBL/GenBank/DDBJ databases">
        <authorList>
            <person name="Li T."/>
            <person name="Hu X."/>
            <person name="Zhang T."/>
            <person name="Song X."/>
            <person name="Zhang H."/>
            <person name="Dai N."/>
            <person name="Sheng W."/>
            <person name="Hou X."/>
            <person name="Wei L."/>
        </authorList>
    </citation>
    <scope>NUCLEOTIDE SEQUENCE</scope>
    <source>
        <strain evidence="13">3651</strain>
        <tissue evidence="13">Leaf</tissue>
    </source>
</reference>
<keyword evidence="4" id="KW-0805">Transcription regulation</keyword>
<dbReference type="GO" id="GO:0003677">
    <property type="term" value="F:DNA binding"/>
    <property type="evidence" value="ECO:0007669"/>
    <property type="project" value="UniProtKB-KW"/>
</dbReference>
<evidence type="ECO:0000256" key="4">
    <source>
        <dbReference type="ARBA" id="ARBA00023015"/>
    </source>
</evidence>
<dbReference type="PANTHER" id="PTHR31839">
    <property type="entry name" value="DEHYDRATION-RESPONSIVE ELEMENT-BINDING PROTEIN 1D"/>
    <property type="match status" value="1"/>
</dbReference>
<dbReference type="InterPro" id="IPR016177">
    <property type="entry name" value="DNA-bd_dom_sf"/>
</dbReference>
<evidence type="ECO:0000256" key="1">
    <source>
        <dbReference type="ARBA" id="ARBA00004123"/>
    </source>
</evidence>
<accession>A0AAE1YTQ5</accession>
<sequence length="432" mass="48896">MEMFRSYYYSEPCINPHLQDFCWPESSSVEKPHFSDEELILASNNPKKRAGRKKFRETRHPVYRGVRRRNSGKWVCEVREPNKKSRIWLGTFPTAEMAARAHDVAAIALRGRSACLNFADSAWRLPVPASADAKDIRKTAAEAAEAFRTQSSESSGGAKEEPSAAVASPEELFLMDDEALYGMHGLLDDMAEGLLLPPPQYIEESLWRLNQLPPECLFQRNNLGIHLFRKPLALTNLLAASLSPWPLIFSELIARGRRYFTLRWDIDVNKYHYHWLRMANSVALTSVSILRYSVVTRTSISQGNSGTFLSRSSTRSFRVRAVQENEGPRRLVDIIRIIPEVSRNYFRSPSRRALFGGISLLGGFYVAQTISLSFGALGVNDVIAAVLCVVLTEYVTRFYYSRPKVTFPLALLNNFKMGFTYGLFIDAFKLAS</sequence>
<dbReference type="EMBL" id="JACGWO010000002">
    <property type="protein sequence ID" value="KAK4436330.1"/>
    <property type="molecule type" value="Genomic_DNA"/>
</dbReference>
<keyword evidence="14" id="KW-1185">Reference proteome</keyword>
<dbReference type="Proteomes" id="UP001293254">
    <property type="component" value="Unassembled WGS sequence"/>
</dbReference>
<evidence type="ECO:0000256" key="2">
    <source>
        <dbReference type="ARBA" id="ARBA00009846"/>
    </source>
</evidence>
<dbReference type="FunFam" id="3.30.730.10:FF:000001">
    <property type="entry name" value="Ethylene-responsive transcription factor 2"/>
    <property type="match status" value="1"/>
</dbReference>
<keyword evidence="11" id="KW-1133">Transmembrane helix</keyword>
<comment type="caution">
    <text evidence="13">The sequence shown here is derived from an EMBL/GenBank/DDBJ whole genome shotgun (WGS) entry which is preliminary data.</text>
</comment>
<dbReference type="SUPFAM" id="SSF54171">
    <property type="entry name" value="DNA-binding domain"/>
    <property type="match status" value="1"/>
</dbReference>
<evidence type="ECO:0000256" key="5">
    <source>
        <dbReference type="ARBA" id="ARBA00023125"/>
    </source>
</evidence>
<evidence type="ECO:0000256" key="7">
    <source>
        <dbReference type="ARBA" id="ARBA00023163"/>
    </source>
</evidence>
<reference evidence="13" key="2">
    <citation type="journal article" date="2024" name="Plant">
        <title>Genomic evolution and insights into agronomic trait innovations of Sesamum species.</title>
        <authorList>
            <person name="Miao H."/>
            <person name="Wang L."/>
            <person name="Qu L."/>
            <person name="Liu H."/>
            <person name="Sun Y."/>
            <person name="Le M."/>
            <person name="Wang Q."/>
            <person name="Wei S."/>
            <person name="Zheng Y."/>
            <person name="Lin W."/>
            <person name="Duan Y."/>
            <person name="Cao H."/>
            <person name="Xiong S."/>
            <person name="Wang X."/>
            <person name="Wei L."/>
            <person name="Li C."/>
            <person name="Ma Q."/>
            <person name="Ju M."/>
            <person name="Zhao R."/>
            <person name="Li G."/>
            <person name="Mu C."/>
            <person name="Tian Q."/>
            <person name="Mei H."/>
            <person name="Zhang T."/>
            <person name="Gao T."/>
            <person name="Zhang H."/>
        </authorList>
    </citation>
    <scope>NUCLEOTIDE SEQUENCE</scope>
    <source>
        <strain evidence="13">3651</strain>
    </source>
</reference>
<keyword evidence="3" id="KW-0611">Plant defense</keyword>
<keyword evidence="11" id="KW-0472">Membrane</keyword>
<dbReference type="CDD" id="cd00018">
    <property type="entry name" value="AP2"/>
    <property type="match status" value="1"/>
</dbReference>
<dbReference type="PRINTS" id="PR00367">
    <property type="entry name" value="ETHRSPELEMNT"/>
</dbReference>
<dbReference type="Pfam" id="PF00847">
    <property type="entry name" value="AP2"/>
    <property type="match status" value="1"/>
</dbReference>
<keyword evidence="5" id="KW-0238">DNA-binding</keyword>
<dbReference type="PROSITE" id="PS51032">
    <property type="entry name" value="AP2_ERF"/>
    <property type="match status" value="1"/>
</dbReference>
<feature type="transmembrane region" description="Helical" evidence="11">
    <location>
        <begin position="353"/>
        <end position="376"/>
    </location>
</feature>
<comment type="similarity">
    <text evidence="9">Belongs to the AP2/ERF transcription factor family. ERF subfamily.</text>
</comment>
<gene>
    <name evidence="13" type="ORF">Salat_0796700</name>
</gene>
<evidence type="ECO:0000256" key="9">
    <source>
        <dbReference type="ARBA" id="ARBA00024343"/>
    </source>
</evidence>
<evidence type="ECO:0000256" key="8">
    <source>
        <dbReference type="ARBA" id="ARBA00023242"/>
    </source>
</evidence>
<evidence type="ECO:0000256" key="10">
    <source>
        <dbReference type="SAM" id="MobiDB-lite"/>
    </source>
</evidence>
<feature type="domain" description="AP2/ERF" evidence="12">
    <location>
        <begin position="62"/>
        <end position="119"/>
    </location>
</feature>
<proteinExistence type="inferred from homology"/>
<dbReference type="InterPro" id="IPR007572">
    <property type="entry name" value="Uncharacterised_Ycf20"/>
</dbReference>
<keyword evidence="7" id="KW-0804">Transcription</keyword>
<comment type="subcellular location">
    <subcellularLocation>
        <location evidence="1">Nucleus</location>
    </subcellularLocation>
</comment>
<dbReference type="AlphaFoldDB" id="A0AAE1YTQ5"/>
<feature type="transmembrane region" description="Helical" evidence="11">
    <location>
        <begin position="382"/>
        <end position="400"/>
    </location>
</feature>
<evidence type="ECO:0000256" key="6">
    <source>
        <dbReference type="ARBA" id="ARBA00023159"/>
    </source>
</evidence>
<dbReference type="GO" id="GO:0005634">
    <property type="term" value="C:nucleus"/>
    <property type="evidence" value="ECO:0007669"/>
    <property type="project" value="UniProtKB-SubCell"/>
</dbReference>
<keyword evidence="11" id="KW-0812">Transmembrane</keyword>
<dbReference type="InterPro" id="IPR001471">
    <property type="entry name" value="AP2/ERF_dom"/>
</dbReference>
<dbReference type="GO" id="GO:0003700">
    <property type="term" value="F:DNA-binding transcription factor activity"/>
    <property type="evidence" value="ECO:0007669"/>
    <property type="project" value="InterPro"/>
</dbReference>
<keyword evidence="8" id="KW-0539">Nucleus</keyword>
<dbReference type="Gene3D" id="3.30.730.10">
    <property type="entry name" value="AP2/ERF domain"/>
    <property type="match status" value="1"/>
</dbReference>
<feature type="region of interest" description="Disordered" evidence="10">
    <location>
        <begin position="142"/>
        <end position="165"/>
    </location>
</feature>
<evidence type="ECO:0000313" key="14">
    <source>
        <dbReference type="Proteomes" id="UP001293254"/>
    </source>
</evidence>
<evidence type="ECO:0000259" key="12">
    <source>
        <dbReference type="PROSITE" id="PS51032"/>
    </source>
</evidence>
<comment type="similarity">
    <text evidence="2">Belongs to the ycf20 family.</text>
</comment>
<dbReference type="Pfam" id="PF04483">
    <property type="entry name" value="DUF565"/>
    <property type="match status" value="1"/>
</dbReference>
<organism evidence="13 14">
    <name type="scientific">Sesamum alatum</name>
    <dbReference type="NCBI Taxonomy" id="300844"/>
    <lineage>
        <taxon>Eukaryota</taxon>
        <taxon>Viridiplantae</taxon>
        <taxon>Streptophyta</taxon>
        <taxon>Embryophyta</taxon>
        <taxon>Tracheophyta</taxon>
        <taxon>Spermatophyta</taxon>
        <taxon>Magnoliopsida</taxon>
        <taxon>eudicotyledons</taxon>
        <taxon>Gunneridae</taxon>
        <taxon>Pentapetalae</taxon>
        <taxon>asterids</taxon>
        <taxon>lamiids</taxon>
        <taxon>Lamiales</taxon>
        <taxon>Pedaliaceae</taxon>
        <taxon>Sesamum</taxon>
    </lineage>
</organism>
<dbReference type="SMART" id="SM00380">
    <property type="entry name" value="AP2"/>
    <property type="match status" value="1"/>
</dbReference>
<dbReference type="InterPro" id="IPR045277">
    <property type="entry name" value="DRE1A-I"/>
</dbReference>
<dbReference type="GO" id="GO:0006952">
    <property type="term" value="P:defense response"/>
    <property type="evidence" value="ECO:0007669"/>
    <property type="project" value="UniProtKB-KW"/>
</dbReference>
<dbReference type="InterPro" id="IPR036955">
    <property type="entry name" value="AP2/ERF_dom_sf"/>
</dbReference>